<dbReference type="GO" id="GO:0015935">
    <property type="term" value="C:small ribosomal subunit"/>
    <property type="evidence" value="ECO:0007669"/>
    <property type="project" value="InterPro"/>
</dbReference>
<keyword evidence="1" id="KW-0689">Ribosomal protein</keyword>
<dbReference type="InterPro" id="IPR023591">
    <property type="entry name" value="Ribosomal_uS2_flav_dom_sf"/>
</dbReference>
<dbReference type="AlphaFoldDB" id="A0AA41V9B9"/>
<evidence type="ECO:0000256" key="2">
    <source>
        <dbReference type="ARBA" id="ARBA00023274"/>
    </source>
</evidence>
<comment type="caution">
    <text evidence="3">The sequence shown here is derived from an EMBL/GenBank/DDBJ whole genome shotgun (WGS) entry which is preliminary data.</text>
</comment>
<proteinExistence type="predicted"/>
<gene>
    <name evidence="3" type="ORF">MKW94_013889</name>
</gene>
<evidence type="ECO:0000256" key="1">
    <source>
        <dbReference type="ARBA" id="ARBA00022980"/>
    </source>
</evidence>
<sequence length="194" mass="21894">MLLCADAHLGTKNVNFQMERYLMMAARCIVVVENLQDVIVQSVRPYRQKDVLKFAHQWTEGFEPLAGRQTSGTFFQSDAEILINPRTDHQPIMEASLGDIPTIALCDTDSPIPYVDIGSLLTTRERTALGVFSGCWQGWFCKCVVLDVMEAKDQEIDESGAPVPIMLLLNMMQLGNQWLHWHMLLMLPPAAGWE</sequence>
<evidence type="ECO:0000313" key="3">
    <source>
        <dbReference type="EMBL" id="MCL7035826.1"/>
    </source>
</evidence>
<dbReference type="Gene3D" id="3.40.50.10490">
    <property type="entry name" value="Glucose-6-phosphate isomerase like protein, domain 1"/>
    <property type="match status" value="1"/>
</dbReference>
<dbReference type="EMBL" id="JAJJMA010161226">
    <property type="protein sequence ID" value="MCL7035826.1"/>
    <property type="molecule type" value="Genomic_DNA"/>
</dbReference>
<keyword evidence="2" id="KW-0687">Ribonucleoprotein</keyword>
<dbReference type="GO" id="GO:0006412">
    <property type="term" value="P:translation"/>
    <property type="evidence" value="ECO:0007669"/>
    <property type="project" value="InterPro"/>
</dbReference>
<evidence type="ECO:0000313" key="4">
    <source>
        <dbReference type="Proteomes" id="UP001177140"/>
    </source>
</evidence>
<dbReference type="InterPro" id="IPR005707">
    <property type="entry name" value="Ribosomal_uS2_euk/arc"/>
</dbReference>
<accession>A0AA41V9B9</accession>
<dbReference type="SUPFAM" id="SSF52313">
    <property type="entry name" value="Ribosomal protein S2"/>
    <property type="match status" value="1"/>
</dbReference>
<protein>
    <submittedName>
        <fullName evidence="3">Uncharacterized protein</fullName>
    </submittedName>
</protein>
<dbReference type="Proteomes" id="UP001177140">
    <property type="component" value="Unassembled WGS sequence"/>
</dbReference>
<dbReference type="GO" id="GO:0003735">
    <property type="term" value="F:structural constituent of ribosome"/>
    <property type="evidence" value="ECO:0007669"/>
    <property type="project" value="InterPro"/>
</dbReference>
<reference evidence="3" key="1">
    <citation type="submission" date="2022-03" db="EMBL/GenBank/DDBJ databases">
        <title>A functionally conserved STORR gene fusion in Papaver species that diverged 16.8 million years ago.</title>
        <authorList>
            <person name="Catania T."/>
        </authorList>
    </citation>
    <scope>NUCLEOTIDE SEQUENCE</scope>
    <source>
        <strain evidence="3">S-191538</strain>
    </source>
</reference>
<keyword evidence="4" id="KW-1185">Reference proteome</keyword>
<organism evidence="3 4">
    <name type="scientific">Papaver nudicaule</name>
    <name type="common">Iceland poppy</name>
    <dbReference type="NCBI Taxonomy" id="74823"/>
    <lineage>
        <taxon>Eukaryota</taxon>
        <taxon>Viridiplantae</taxon>
        <taxon>Streptophyta</taxon>
        <taxon>Embryophyta</taxon>
        <taxon>Tracheophyta</taxon>
        <taxon>Spermatophyta</taxon>
        <taxon>Magnoliopsida</taxon>
        <taxon>Ranunculales</taxon>
        <taxon>Papaveraceae</taxon>
        <taxon>Papaveroideae</taxon>
        <taxon>Papaver</taxon>
    </lineage>
</organism>
<dbReference type="PANTHER" id="PTHR11489">
    <property type="entry name" value="40S RIBOSOMAL PROTEIN SA"/>
    <property type="match status" value="1"/>
</dbReference>
<name>A0AA41V9B9_PAPNU</name>